<dbReference type="EMBL" id="JAOSLC020000002">
    <property type="protein sequence ID" value="MDD7913549.1"/>
    <property type="molecule type" value="Genomic_DNA"/>
</dbReference>
<gene>
    <name evidence="8" type="ORF">N5A56_003555</name>
</gene>
<evidence type="ECO:0000313" key="8">
    <source>
        <dbReference type="EMBL" id="MDD7913549.1"/>
    </source>
</evidence>
<organism evidence="8 9">
    <name type="scientific">Polaribacter ponticola</name>
    <dbReference type="NCBI Taxonomy" id="2978475"/>
    <lineage>
        <taxon>Bacteria</taxon>
        <taxon>Pseudomonadati</taxon>
        <taxon>Bacteroidota</taxon>
        <taxon>Flavobacteriia</taxon>
        <taxon>Flavobacteriales</taxon>
        <taxon>Flavobacteriaceae</taxon>
    </lineage>
</organism>
<dbReference type="InterPro" id="IPR015424">
    <property type="entry name" value="PyrdxlP-dep_Trfase"/>
</dbReference>
<keyword evidence="3 6" id="KW-0032">Aminotransferase</keyword>
<dbReference type="PANTHER" id="PTHR46383">
    <property type="entry name" value="ASPARTATE AMINOTRANSFERASE"/>
    <property type="match status" value="1"/>
</dbReference>
<reference evidence="8" key="1">
    <citation type="submission" date="2023-02" db="EMBL/GenBank/DDBJ databases">
        <title>Polaribacter ponticola sp. nov., isolated from seawater.</title>
        <authorList>
            <person name="Baek J.H."/>
            <person name="Kim J.M."/>
            <person name="Choi D.G."/>
            <person name="Jeon C.O."/>
        </authorList>
    </citation>
    <scope>NUCLEOTIDE SEQUENCE</scope>
    <source>
        <strain evidence="8">MSW5</strain>
    </source>
</reference>
<dbReference type="Gene3D" id="3.90.1150.10">
    <property type="entry name" value="Aspartate Aminotransferase, domain 1"/>
    <property type="match status" value="1"/>
</dbReference>
<dbReference type="PANTHER" id="PTHR46383:SF1">
    <property type="entry name" value="ASPARTATE AMINOTRANSFERASE"/>
    <property type="match status" value="1"/>
</dbReference>
<protein>
    <recommendedName>
        <fullName evidence="6">Aminotransferase</fullName>
        <ecNumber evidence="6">2.6.1.-</ecNumber>
    </recommendedName>
</protein>
<dbReference type="Proteomes" id="UP001151478">
    <property type="component" value="Unassembled WGS sequence"/>
</dbReference>
<keyword evidence="9" id="KW-1185">Reference proteome</keyword>
<dbReference type="Pfam" id="PF00155">
    <property type="entry name" value="Aminotran_1_2"/>
    <property type="match status" value="1"/>
</dbReference>
<evidence type="ECO:0000256" key="1">
    <source>
        <dbReference type="ARBA" id="ARBA00001933"/>
    </source>
</evidence>
<dbReference type="GO" id="GO:0008483">
    <property type="term" value="F:transaminase activity"/>
    <property type="evidence" value="ECO:0007669"/>
    <property type="project" value="UniProtKB-KW"/>
</dbReference>
<dbReference type="InterPro" id="IPR015422">
    <property type="entry name" value="PyrdxlP-dep_Trfase_small"/>
</dbReference>
<keyword evidence="4 6" id="KW-0808">Transferase</keyword>
<dbReference type="InterPro" id="IPR050596">
    <property type="entry name" value="AspAT/PAT-like"/>
</dbReference>
<dbReference type="InterPro" id="IPR004839">
    <property type="entry name" value="Aminotransferase_I/II_large"/>
</dbReference>
<evidence type="ECO:0000256" key="2">
    <source>
        <dbReference type="ARBA" id="ARBA00007441"/>
    </source>
</evidence>
<dbReference type="Gene3D" id="3.40.640.10">
    <property type="entry name" value="Type I PLP-dependent aspartate aminotransferase-like (Major domain)"/>
    <property type="match status" value="1"/>
</dbReference>
<comment type="caution">
    <text evidence="8">The sequence shown here is derived from an EMBL/GenBank/DDBJ whole genome shotgun (WGS) entry which is preliminary data.</text>
</comment>
<evidence type="ECO:0000256" key="4">
    <source>
        <dbReference type="ARBA" id="ARBA00022679"/>
    </source>
</evidence>
<keyword evidence="5" id="KW-0663">Pyridoxal phosphate</keyword>
<evidence type="ECO:0000256" key="6">
    <source>
        <dbReference type="RuleBase" id="RU000481"/>
    </source>
</evidence>
<proteinExistence type="inferred from homology"/>
<evidence type="ECO:0000313" key="9">
    <source>
        <dbReference type="Proteomes" id="UP001151478"/>
    </source>
</evidence>
<dbReference type="PROSITE" id="PS00105">
    <property type="entry name" value="AA_TRANSFER_CLASS_1"/>
    <property type="match status" value="1"/>
</dbReference>
<accession>A0ABT5S6S4</accession>
<dbReference type="CDD" id="cd00609">
    <property type="entry name" value="AAT_like"/>
    <property type="match status" value="1"/>
</dbReference>
<name>A0ABT5S6S4_9FLAO</name>
<comment type="similarity">
    <text evidence="2 6">Belongs to the class-I pyridoxal-phosphate-dependent aminotransferase family.</text>
</comment>
<evidence type="ECO:0000256" key="5">
    <source>
        <dbReference type="ARBA" id="ARBA00022898"/>
    </source>
</evidence>
<dbReference type="EC" id="2.6.1.-" evidence="6"/>
<dbReference type="InterPro" id="IPR015421">
    <property type="entry name" value="PyrdxlP-dep_Trfase_major"/>
</dbReference>
<evidence type="ECO:0000259" key="7">
    <source>
        <dbReference type="Pfam" id="PF00155"/>
    </source>
</evidence>
<dbReference type="InterPro" id="IPR004838">
    <property type="entry name" value="NHTrfase_class1_PyrdxlP-BS"/>
</dbReference>
<sequence length="395" mass="43462">MKHPLSDRINSLPVSQTLAMAAKARELRAEGKDIIGLSLGEPDFNTPDFIKDAAIEAINQNYNSYTPVDGYAELKEAICVKFKRDNNLVYKPSQIVVSTGAKQSIANIAQVLLNPGDEVLLPAPYWVSYSAIATLCEATYVEIPSSIENDFKITPEQLEASITPKTKMIFFNSPNNPSGTIYSETEYRALAAVLEKHPRVFILSDEIYEHVNYDSKPFSFASIESMYDRTITVNGLAKAFAMTGWRVGYIGAPEWIAKACTKMQGQITSGTNCIAQRAAITAVLAPVSKIQFMVDEFKTRRDIIIGLLREIDGFKVNVPEGAFYVFPDVSDFFGKTINGVTINNASDFSLFILEKANVATVTGDAFGAPNCIRLSYAASELQIREATKRIKEALG</sequence>
<comment type="cofactor">
    <cofactor evidence="1 6">
        <name>pyridoxal 5'-phosphate</name>
        <dbReference type="ChEBI" id="CHEBI:597326"/>
    </cofactor>
</comment>
<feature type="domain" description="Aminotransferase class I/classII large" evidence="7">
    <location>
        <begin position="32"/>
        <end position="390"/>
    </location>
</feature>
<evidence type="ECO:0000256" key="3">
    <source>
        <dbReference type="ARBA" id="ARBA00022576"/>
    </source>
</evidence>
<dbReference type="SUPFAM" id="SSF53383">
    <property type="entry name" value="PLP-dependent transferases"/>
    <property type="match status" value="1"/>
</dbReference>
<dbReference type="RefSeq" id="WP_265726352.1">
    <property type="nucleotide sequence ID" value="NZ_JAOSLC020000002.1"/>
</dbReference>